<dbReference type="InterPro" id="IPR045851">
    <property type="entry name" value="AMP-bd_C_sf"/>
</dbReference>
<feature type="domain" description="AMP-binding enzyme C-terminal" evidence="1">
    <location>
        <begin position="5"/>
        <end position="42"/>
    </location>
</feature>
<evidence type="ECO:0000313" key="2">
    <source>
        <dbReference type="EMBL" id="GAA4789175.1"/>
    </source>
</evidence>
<comment type="caution">
    <text evidence="2">The sequence shown here is derived from an EMBL/GenBank/DDBJ whole genome shotgun (WGS) entry which is preliminary data.</text>
</comment>
<protein>
    <recommendedName>
        <fullName evidence="1">AMP-binding enzyme C-terminal domain-containing protein</fullName>
    </recommendedName>
</protein>
<dbReference type="InterPro" id="IPR025110">
    <property type="entry name" value="AMP-bd_C"/>
</dbReference>
<sequence>MPRNGSLTEEDLKTHLAQDFAKWSIPDRFVFVAEIPKSGVGKYDKKAVRALHAEGGDEAIRSTLGTP</sequence>
<dbReference type="EMBL" id="BAABHO010000017">
    <property type="protein sequence ID" value="GAA4789175.1"/>
    <property type="molecule type" value="Genomic_DNA"/>
</dbReference>
<organism evidence="2 3">
    <name type="scientific">Actinomycetospora chlora</name>
    <dbReference type="NCBI Taxonomy" id="663608"/>
    <lineage>
        <taxon>Bacteria</taxon>
        <taxon>Bacillati</taxon>
        <taxon>Actinomycetota</taxon>
        <taxon>Actinomycetes</taxon>
        <taxon>Pseudonocardiales</taxon>
        <taxon>Pseudonocardiaceae</taxon>
        <taxon>Actinomycetospora</taxon>
    </lineage>
</organism>
<dbReference type="Gene3D" id="3.30.300.30">
    <property type="match status" value="1"/>
</dbReference>
<accession>A0ABP9B150</accession>
<name>A0ABP9B150_9PSEU</name>
<dbReference type="Proteomes" id="UP001500928">
    <property type="component" value="Unassembled WGS sequence"/>
</dbReference>
<dbReference type="Pfam" id="PF13193">
    <property type="entry name" value="AMP-binding_C"/>
    <property type="match status" value="1"/>
</dbReference>
<proteinExistence type="predicted"/>
<keyword evidence="3" id="KW-1185">Reference proteome</keyword>
<dbReference type="SUPFAM" id="SSF56801">
    <property type="entry name" value="Acetyl-CoA synthetase-like"/>
    <property type="match status" value="1"/>
</dbReference>
<evidence type="ECO:0000313" key="3">
    <source>
        <dbReference type="Proteomes" id="UP001500928"/>
    </source>
</evidence>
<reference evidence="3" key="1">
    <citation type="journal article" date="2019" name="Int. J. Syst. Evol. Microbiol.">
        <title>The Global Catalogue of Microorganisms (GCM) 10K type strain sequencing project: providing services to taxonomists for standard genome sequencing and annotation.</title>
        <authorList>
            <consortium name="The Broad Institute Genomics Platform"/>
            <consortium name="The Broad Institute Genome Sequencing Center for Infectious Disease"/>
            <person name="Wu L."/>
            <person name="Ma J."/>
        </authorList>
    </citation>
    <scope>NUCLEOTIDE SEQUENCE [LARGE SCALE GENOMIC DNA]</scope>
    <source>
        <strain evidence="3">JCM 17979</strain>
    </source>
</reference>
<evidence type="ECO:0000259" key="1">
    <source>
        <dbReference type="Pfam" id="PF13193"/>
    </source>
</evidence>
<gene>
    <name evidence="2" type="ORF">GCM10023200_24740</name>
</gene>